<dbReference type="Proteomes" id="UP001057481">
    <property type="component" value="Unassembled WGS sequence"/>
</dbReference>
<feature type="DNA-binding region" description="H-T-H motif" evidence="2">
    <location>
        <begin position="31"/>
        <end position="50"/>
    </location>
</feature>
<comment type="caution">
    <text evidence="4">The sequence shown here is derived from an EMBL/GenBank/DDBJ whole genome shotgun (WGS) entry which is preliminary data.</text>
</comment>
<dbReference type="PANTHER" id="PTHR43479">
    <property type="entry name" value="ACREF/ENVCD OPERON REPRESSOR-RELATED"/>
    <property type="match status" value="1"/>
</dbReference>
<dbReference type="Gene3D" id="1.10.357.10">
    <property type="entry name" value="Tetracycline Repressor, domain 2"/>
    <property type="match status" value="1"/>
</dbReference>
<keyword evidence="1 2" id="KW-0238">DNA-binding</keyword>
<dbReference type="Pfam" id="PF00440">
    <property type="entry name" value="TetR_N"/>
    <property type="match status" value="1"/>
</dbReference>
<gene>
    <name evidence="4" type="ORF">KAK10_07170</name>
</gene>
<organism evidence="4 5">
    <name type="scientific">Periweissella beninensis</name>
    <dbReference type="NCBI Taxonomy" id="504936"/>
    <lineage>
        <taxon>Bacteria</taxon>
        <taxon>Bacillati</taxon>
        <taxon>Bacillota</taxon>
        <taxon>Bacilli</taxon>
        <taxon>Lactobacillales</taxon>
        <taxon>Lactobacillaceae</taxon>
        <taxon>Periweissella</taxon>
    </lineage>
</organism>
<dbReference type="Pfam" id="PF14278">
    <property type="entry name" value="TetR_C_8"/>
    <property type="match status" value="1"/>
</dbReference>
<evidence type="ECO:0000313" key="4">
    <source>
        <dbReference type="EMBL" id="MCM2437688.1"/>
    </source>
</evidence>
<reference evidence="4" key="1">
    <citation type="submission" date="2021-04" db="EMBL/GenBank/DDBJ databases">
        <title>Taxonomic assessment of Weissella genus.</title>
        <authorList>
            <person name="Fanelli F."/>
            <person name="Chieffi D."/>
            <person name="Dell'Aquila A."/>
            <person name="Gyu-Sung C."/>
            <person name="Franz C.M.A.P."/>
            <person name="Fusco V."/>
        </authorList>
    </citation>
    <scope>NUCLEOTIDE SEQUENCE</scope>
    <source>
        <strain evidence="4">LMG 25373</strain>
    </source>
</reference>
<dbReference type="InterPro" id="IPR001647">
    <property type="entry name" value="HTH_TetR"/>
</dbReference>
<accession>A0ABT0VIM6</accession>
<dbReference type="InterPro" id="IPR050624">
    <property type="entry name" value="HTH-type_Tx_Regulator"/>
</dbReference>
<dbReference type="RefSeq" id="WP_205143382.1">
    <property type="nucleotide sequence ID" value="NZ_JAFBDN010000005.1"/>
</dbReference>
<evidence type="ECO:0000313" key="5">
    <source>
        <dbReference type="Proteomes" id="UP001057481"/>
    </source>
</evidence>
<evidence type="ECO:0000259" key="3">
    <source>
        <dbReference type="PROSITE" id="PS50977"/>
    </source>
</evidence>
<dbReference type="InterPro" id="IPR009057">
    <property type="entry name" value="Homeodomain-like_sf"/>
</dbReference>
<dbReference type="PROSITE" id="PS50977">
    <property type="entry name" value="HTH_TETR_2"/>
    <property type="match status" value="1"/>
</dbReference>
<name>A0ABT0VIM6_9LACO</name>
<protein>
    <submittedName>
        <fullName evidence="4">TetR/AcrR family transcriptional regulator</fullName>
    </submittedName>
</protein>
<dbReference type="SUPFAM" id="SSF46689">
    <property type="entry name" value="Homeodomain-like"/>
    <property type="match status" value="1"/>
</dbReference>
<evidence type="ECO:0000256" key="1">
    <source>
        <dbReference type="ARBA" id="ARBA00023125"/>
    </source>
</evidence>
<proteinExistence type="predicted"/>
<dbReference type="PANTHER" id="PTHR43479:SF7">
    <property type="entry name" value="TETR-FAMILY TRANSCRIPTIONAL REGULATOR"/>
    <property type="match status" value="1"/>
</dbReference>
<feature type="domain" description="HTH tetR-type" evidence="3">
    <location>
        <begin position="8"/>
        <end position="68"/>
    </location>
</feature>
<evidence type="ECO:0000256" key="2">
    <source>
        <dbReference type="PROSITE-ProRule" id="PRU00335"/>
    </source>
</evidence>
<sequence>MKQSERVLETKQKLKNSFITLIEENGLKNVSISQLVKHANLSRGTFYINYKDLNALLVEIETELYTNILNDFQSKISDTSIYNEIFFKSDSLDNVYLSFSNVLNYIYQNIRTIRVLILSSENPELLAKIKKLVENVFITTITANHGQFNNALPTDYTIQLLVDCLFSIVIHWVKKENPESPEEVAIIIAKSRLLAPKDLIVNHNF</sequence>
<dbReference type="InterPro" id="IPR039532">
    <property type="entry name" value="TetR_C_Firmicutes"/>
</dbReference>
<dbReference type="EMBL" id="JAGMVS010000066">
    <property type="protein sequence ID" value="MCM2437688.1"/>
    <property type="molecule type" value="Genomic_DNA"/>
</dbReference>
<keyword evidence="5" id="KW-1185">Reference proteome</keyword>